<reference evidence="1 2" key="1">
    <citation type="submission" date="2024-01" db="EMBL/GenBank/DDBJ databases">
        <title>The genomes of 5 underutilized Papilionoideae crops provide insights into root nodulation and disease resistanc.</title>
        <authorList>
            <person name="Jiang F."/>
        </authorList>
    </citation>
    <scope>NUCLEOTIDE SEQUENCE [LARGE SCALE GENOMIC DNA]</scope>
    <source>
        <strain evidence="1">DUOXIRENSHENG_FW03</strain>
        <tissue evidence="1">Leaves</tissue>
    </source>
</reference>
<proteinExistence type="predicted"/>
<dbReference type="AlphaFoldDB" id="A0AAN9RS38"/>
<sequence length="73" mass="8472">MRRRSLKRLPQSRAWPPQWRLVHGEDFYVIISLPELIGIILDQLLHTVKAFGNRNRNWLLHAGVGFEGVKNGV</sequence>
<accession>A0AAN9RS38</accession>
<dbReference type="EMBL" id="JAYMYS010000009">
    <property type="protein sequence ID" value="KAK7380103.1"/>
    <property type="molecule type" value="Genomic_DNA"/>
</dbReference>
<gene>
    <name evidence="1" type="ORF">VNO78_32508</name>
</gene>
<dbReference type="Proteomes" id="UP001386955">
    <property type="component" value="Unassembled WGS sequence"/>
</dbReference>
<evidence type="ECO:0000313" key="2">
    <source>
        <dbReference type="Proteomes" id="UP001386955"/>
    </source>
</evidence>
<organism evidence="1 2">
    <name type="scientific">Psophocarpus tetragonolobus</name>
    <name type="common">Winged bean</name>
    <name type="synonym">Dolichos tetragonolobus</name>
    <dbReference type="NCBI Taxonomy" id="3891"/>
    <lineage>
        <taxon>Eukaryota</taxon>
        <taxon>Viridiplantae</taxon>
        <taxon>Streptophyta</taxon>
        <taxon>Embryophyta</taxon>
        <taxon>Tracheophyta</taxon>
        <taxon>Spermatophyta</taxon>
        <taxon>Magnoliopsida</taxon>
        <taxon>eudicotyledons</taxon>
        <taxon>Gunneridae</taxon>
        <taxon>Pentapetalae</taxon>
        <taxon>rosids</taxon>
        <taxon>fabids</taxon>
        <taxon>Fabales</taxon>
        <taxon>Fabaceae</taxon>
        <taxon>Papilionoideae</taxon>
        <taxon>50 kb inversion clade</taxon>
        <taxon>NPAAA clade</taxon>
        <taxon>indigoferoid/millettioid clade</taxon>
        <taxon>Phaseoleae</taxon>
        <taxon>Psophocarpus</taxon>
    </lineage>
</organism>
<keyword evidence="2" id="KW-1185">Reference proteome</keyword>
<comment type="caution">
    <text evidence="1">The sequence shown here is derived from an EMBL/GenBank/DDBJ whole genome shotgun (WGS) entry which is preliminary data.</text>
</comment>
<name>A0AAN9RS38_PSOTE</name>
<protein>
    <submittedName>
        <fullName evidence="1">Uncharacterized protein</fullName>
    </submittedName>
</protein>
<evidence type="ECO:0000313" key="1">
    <source>
        <dbReference type="EMBL" id="KAK7380103.1"/>
    </source>
</evidence>